<dbReference type="Pfam" id="PF08534">
    <property type="entry name" value="Redoxin"/>
    <property type="match status" value="1"/>
</dbReference>
<keyword evidence="3" id="KW-1185">Reference proteome</keyword>
<reference evidence="2 3" key="1">
    <citation type="submission" date="2016-08" db="EMBL/GenBank/DDBJ databases">
        <title>Identification and validation of antigenic proteins from Pajaroellobacter abortibovis using de-novo genome sequence assembly and reverse vaccinology.</title>
        <authorList>
            <person name="Welly B.T."/>
            <person name="Miller M.R."/>
            <person name="Stott J.L."/>
            <person name="Blanchard M.T."/>
            <person name="Islas-Trejo A.D."/>
            <person name="O'Rourke S.M."/>
            <person name="Young A.E."/>
            <person name="Medrano J.F."/>
            <person name="Van Eenennaam A.L."/>
        </authorList>
    </citation>
    <scope>NUCLEOTIDE SEQUENCE [LARGE SCALE GENOMIC DNA]</scope>
    <source>
        <strain evidence="2 3">BTF92-0548A/99-0131</strain>
    </source>
</reference>
<organism evidence="2 3">
    <name type="scientific">Pajaroellobacter abortibovis</name>
    <dbReference type="NCBI Taxonomy" id="1882918"/>
    <lineage>
        <taxon>Bacteria</taxon>
        <taxon>Pseudomonadati</taxon>
        <taxon>Myxococcota</taxon>
        <taxon>Polyangia</taxon>
        <taxon>Polyangiales</taxon>
        <taxon>Polyangiaceae</taxon>
    </lineage>
</organism>
<evidence type="ECO:0000313" key="3">
    <source>
        <dbReference type="Proteomes" id="UP000185544"/>
    </source>
</evidence>
<proteinExistence type="predicted"/>
<accession>A0A1L6MZ02</accession>
<evidence type="ECO:0000313" key="2">
    <source>
        <dbReference type="EMBL" id="APS00720.1"/>
    </source>
</evidence>
<dbReference type="PANTHER" id="PTHR43640">
    <property type="entry name" value="OS07G0260300 PROTEIN"/>
    <property type="match status" value="1"/>
</dbReference>
<dbReference type="PANTHER" id="PTHR43640:SF1">
    <property type="entry name" value="THIOREDOXIN-DEPENDENT PEROXIREDOXIN"/>
    <property type="match status" value="1"/>
</dbReference>
<dbReference type="STRING" id="1882918.BCY86_08540"/>
<sequence>MHFIAFLWIVICFIGCKTARPLIVPSVFLENSGESPILLNQAVTKSRLTVLVFFSPTCPCQRAHDARLIELYNLYHRLGVQFWGVASEVGLFQDDLIREQHERGYPFPILLDTGATLANAVHAEYATHSLVISPEGKILYQGGIDSDRSHLSSDATSFLAKAIEDGLAGRPIRIPQAKTLGCVLRLP</sequence>
<dbReference type="OrthoDB" id="5521369at2"/>
<dbReference type="SUPFAM" id="SSF52833">
    <property type="entry name" value="Thioredoxin-like"/>
    <property type="match status" value="1"/>
</dbReference>
<gene>
    <name evidence="2" type="ORF">BCY86_08540</name>
</gene>
<dbReference type="RefSeq" id="WP_075277389.1">
    <property type="nucleotide sequence ID" value="NZ_CP016908.1"/>
</dbReference>
<dbReference type="InterPro" id="IPR036249">
    <property type="entry name" value="Thioredoxin-like_sf"/>
</dbReference>
<dbReference type="EMBL" id="CP016908">
    <property type="protein sequence ID" value="APS00720.1"/>
    <property type="molecule type" value="Genomic_DNA"/>
</dbReference>
<dbReference type="Gene3D" id="3.40.30.10">
    <property type="entry name" value="Glutaredoxin"/>
    <property type="match status" value="1"/>
</dbReference>
<dbReference type="AlphaFoldDB" id="A0A1L6MZ02"/>
<evidence type="ECO:0000259" key="1">
    <source>
        <dbReference type="PROSITE" id="PS51352"/>
    </source>
</evidence>
<dbReference type="GO" id="GO:0016491">
    <property type="term" value="F:oxidoreductase activity"/>
    <property type="evidence" value="ECO:0007669"/>
    <property type="project" value="InterPro"/>
</dbReference>
<feature type="domain" description="Thioredoxin" evidence="1">
    <location>
        <begin position="18"/>
        <end position="164"/>
    </location>
</feature>
<dbReference type="PROSITE" id="PS51352">
    <property type="entry name" value="THIOREDOXIN_2"/>
    <property type="match status" value="1"/>
</dbReference>
<dbReference type="Proteomes" id="UP000185544">
    <property type="component" value="Chromosome"/>
</dbReference>
<protein>
    <recommendedName>
        <fullName evidence="1">Thioredoxin domain-containing protein</fullName>
    </recommendedName>
</protein>
<dbReference type="InterPro" id="IPR047262">
    <property type="entry name" value="PRX-like1"/>
</dbReference>
<dbReference type="InterPro" id="IPR013740">
    <property type="entry name" value="Redoxin"/>
</dbReference>
<dbReference type="InterPro" id="IPR013766">
    <property type="entry name" value="Thioredoxin_domain"/>
</dbReference>
<dbReference type="KEGG" id="pabo:BCY86_08540"/>
<name>A0A1L6MZ02_9BACT</name>